<keyword evidence="3" id="KW-1185">Reference proteome</keyword>
<organism evidence="2 3">
    <name type="scientific">Plantactinospora siamensis</name>
    <dbReference type="NCBI Taxonomy" id="555372"/>
    <lineage>
        <taxon>Bacteria</taxon>
        <taxon>Bacillati</taxon>
        <taxon>Actinomycetota</taxon>
        <taxon>Actinomycetes</taxon>
        <taxon>Micromonosporales</taxon>
        <taxon>Micromonosporaceae</taxon>
        <taxon>Plantactinospora</taxon>
    </lineage>
</organism>
<gene>
    <name evidence="2" type="ORF">ACFFHU_22405</name>
</gene>
<dbReference type="GO" id="GO:0016787">
    <property type="term" value="F:hydrolase activity"/>
    <property type="evidence" value="ECO:0007669"/>
    <property type="project" value="UniProtKB-KW"/>
</dbReference>
<name>A0ABV6P1H0_9ACTN</name>
<dbReference type="PANTHER" id="PTHR12993">
    <property type="entry name" value="N-ACETYLGLUCOSAMINYL-PHOSPHATIDYLINOSITOL DE-N-ACETYLASE-RELATED"/>
    <property type="match status" value="1"/>
</dbReference>
<dbReference type="Gene3D" id="3.40.50.10320">
    <property type="entry name" value="LmbE-like"/>
    <property type="match status" value="1"/>
</dbReference>
<dbReference type="EMBL" id="JBHLUE010000019">
    <property type="protein sequence ID" value="MFC0566878.1"/>
    <property type="molecule type" value="Genomic_DNA"/>
</dbReference>
<evidence type="ECO:0000313" key="3">
    <source>
        <dbReference type="Proteomes" id="UP001589894"/>
    </source>
</evidence>
<sequence length="300" mass="31984">MSAAPPRRRGAPAPRTVVAFQAHPDDEALLTAGTLARAAAAGHRVVMVLATDGELGGPPGIADGRLGGAWDSGARRLGVRRRAEARESARALGVASVEHLGYADSGMGPENHPNPPGRTRFVNAPVEEAAERLAAILRDERANLLLSNDRNGGYGHRDHVRVHAVAARAAQLAGTPRTLEATLPRDIIRRGVDLASKVRLLPSEFDPGSLDRAYSARAEITHRIPVLRYAGRKRAALRTHTSQTAAKGGADRTLAAFLRIPRPVYDLLFAWEWFIDPEHRGRSPGICGRPSGGGDHAACG</sequence>
<dbReference type="Proteomes" id="UP001589894">
    <property type="component" value="Unassembled WGS sequence"/>
</dbReference>
<dbReference type="Pfam" id="PF02585">
    <property type="entry name" value="PIG-L"/>
    <property type="match status" value="1"/>
</dbReference>
<accession>A0ABV6P1H0</accession>
<dbReference type="EC" id="3.5.1.-" evidence="2"/>
<evidence type="ECO:0000313" key="2">
    <source>
        <dbReference type="EMBL" id="MFC0566878.1"/>
    </source>
</evidence>
<dbReference type="SUPFAM" id="SSF102588">
    <property type="entry name" value="LmbE-like"/>
    <property type="match status" value="1"/>
</dbReference>
<protein>
    <submittedName>
        <fullName evidence="2">PIG-L deacetylase family protein</fullName>
        <ecNumber evidence="2">3.5.1.-</ecNumber>
    </submittedName>
</protein>
<keyword evidence="2" id="KW-0378">Hydrolase</keyword>
<dbReference type="InterPro" id="IPR024078">
    <property type="entry name" value="LmbE-like_dom_sf"/>
</dbReference>
<dbReference type="InterPro" id="IPR003737">
    <property type="entry name" value="GlcNAc_PI_deacetylase-related"/>
</dbReference>
<dbReference type="RefSeq" id="WP_377341933.1">
    <property type="nucleotide sequence ID" value="NZ_JBHLUE010000019.1"/>
</dbReference>
<reference evidence="2 3" key="1">
    <citation type="submission" date="2024-09" db="EMBL/GenBank/DDBJ databases">
        <authorList>
            <person name="Sun Q."/>
            <person name="Mori K."/>
        </authorList>
    </citation>
    <scope>NUCLEOTIDE SEQUENCE [LARGE SCALE GENOMIC DNA]</scope>
    <source>
        <strain evidence="2 3">TBRC 2205</strain>
    </source>
</reference>
<proteinExistence type="predicted"/>
<comment type="caution">
    <text evidence="2">The sequence shown here is derived from an EMBL/GenBank/DDBJ whole genome shotgun (WGS) entry which is preliminary data.</text>
</comment>
<keyword evidence="1" id="KW-0862">Zinc</keyword>
<dbReference type="PANTHER" id="PTHR12993:SF11">
    <property type="entry name" value="N-ACETYLGLUCOSAMINYL-PHOSPHATIDYLINOSITOL DE-N-ACETYLASE"/>
    <property type="match status" value="1"/>
</dbReference>
<evidence type="ECO:0000256" key="1">
    <source>
        <dbReference type="ARBA" id="ARBA00022833"/>
    </source>
</evidence>